<reference evidence="3" key="1">
    <citation type="journal article" date="2018" name="Nat. Microbiol.">
        <title>Leveraging single-cell genomics to expand the fungal tree of life.</title>
        <authorList>
            <person name="Ahrendt S.R."/>
            <person name="Quandt C.A."/>
            <person name="Ciobanu D."/>
            <person name="Clum A."/>
            <person name="Salamov A."/>
            <person name="Andreopoulos B."/>
            <person name="Cheng J.F."/>
            <person name="Woyke T."/>
            <person name="Pelin A."/>
            <person name="Henrissat B."/>
            <person name="Reynolds N.K."/>
            <person name="Benny G.L."/>
            <person name="Smith M.E."/>
            <person name="James T.Y."/>
            <person name="Grigoriev I.V."/>
        </authorList>
    </citation>
    <scope>NUCLEOTIDE SEQUENCE [LARGE SCALE GENOMIC DNA]</scope>
</reference>
<evidence type="ECO:0000313" key="3">
    <source>
        <dbReference type="Proteomes" id="UP000269721"/>
    </source>
</evidence>
<keyword evidence="3" id="KW-1185">Reference proteome</keyword>
<gene>
    <name evidence="2" type="ORF">BDK51DRAFT_25631</name>
</gene>
<feature type="non-terminal residue" evidence="2">
    <location>
        <position position="235"/>
    </location>
</feature>
<feature type="compositionally biased region" description="Gly residues" evidence="1">
    <location>
        <begin position="216"/>
        <end position="225"/>
    </location>
</feature>
<protein>
    <submittedName>
        <fullName evidence="2">Uncharacterized protein</fullName>
    </submittedName>
</protein>
<accession>A0A4P9WD45</accession>
<evidence type="ECO:0000256" key="1">
    <source>
        <dbReference type="SAM" id="MobiDB-lite"/>
    </source>
</evidence>
<feature type="region of interest" description="Disordered" evidence="1">
    <location>
        <begin position="216"/>
        <end position="235"/>
    </location>
</feature>
<organism evidence="2 3">
    <name type="scientific">Blyttiomyces helicus</name>
    <dbReference type="NCBI Taxonomy" id="388810"/>
    <lineage>
        <taxon>Eukaryota</taxon>
        <taxon>Fungi</taxon>
        <taxon>Fungi incertae sedis</taxon>
        <taxon>Chytridiomycota</taxon>
        <taxon>Chytridiomycota incertae sedis</taxon>
        <taxon>Chytridiomycetes</taxon>
        <taxon>Chytridiomycetes incertae sedis</taxon>
        <taxon>Blyttiomyces</taxon>
    </lineage>
</organism>
<name>A0A4P9WD45_9FUNG</name>
<evidence type="ECO:0000313" key="2">
    <source>
        <dbReference type="EMBL" id="RKO90262.1"/>
    </source>
</evidence>
<dbReference type="Proteomes" id="UP000269721">
    <property type="component" value="Unassembled WGS sequence"/>
</dbReference>
<dbReference type="AlphaFoldDB" id="A0A4P9WD45"/>
<proteinExistence type="predicted"/>
<sequence length="235" mass="25035">MLDAMERDTVVYIVGCTVTTPLPLNFNVLTSGVSTDVAWLLFLPYIHTHMITEYHGRTLDRTKVLDSYDTNSSVHYLVVEPTDYPGGRSRQGFLDGIRGSLPFLVSNGGHIRGMQFAPGFWVVHGLPRLPGGTKANPDERTIKNGNRQFANYISIGDIRHVHGRDDLKDLSDDLDTGAQAFLVDAERGRQADDVLVGGPGRGLVMGGGGGGGGGVGRGGGGGVLERGGLEFAGED</sequence>
<dbReference type="EMBL" id="KZ995639">
    <property type="protein sequence ID" value="RKO90262.1"/>
    <property type="molecule type" value="Genomic_DNA"/>
</dbReference>